<protein>
    <submittedName>
        <fullName evidence="1">Uncharacterized protein</fullName>
    </submittedName>
</protein>
<sequence length="81" mass="9020">MVTYFVVQTFQKGKKGVLIADQPRQARDEAHCKYLAERLSHSVHAAVAFSRRGEPSTGDWEDAVILAQYGPLPDELMEMAG</sequence>
<dbReference type="RefSeq" id="WP_114646355.1">
    <property type="nucleotide sequence ID" value="NZ_QQNH01000017.1"/>
</dbReference>
<keyword evidence="2" id="KW-1185">Reference proteome</keyword>
<organism evidence="1 2">
    <name type="scientific">Pelagibacterium lacus</name>
    <dbReference type="NCBI Taxonomy" id="2282655"/>
    <lineage>
        <taxon>Bacteria</taxon>
        <taxon>Pseudomonadati</taxon>
        <taxon>Pseudomonadota</taxon>
        <taxon>Alphaproteobacteria</taxon>
        <taxon>Hyphomicrobiales</taxon>
        <taxon>Devosiaceae</taxon>
        <taxon>Pelagibacterium</taxon>
    </lineage>
</organism>
<name>A0A369W318_9HYPH</name>
<reference evidence="2" key="1">
    <citation type="submission" date="2018-07" db="EMBL/GenBank/DDBJ databases">
        <authorList>
            <person name="Liu B.-T."/>
            <person name="Du Z."/>
        </authorList>
    </citation>
    <scope>NUCLEOTIDE SEQUENCE [LARGE SCALE GENOMIC DNA]</scope>
    <source>
        <strain evidence="2">XYN52</strain>
    </source>
</reference>
<dbReference type="EMBL" id="QQNH01000017">
    <property type="protein sequence ID" value="RDE08377.1"/>
    <property type="molecule type" value="Genomic_DNA"/>
</dbReference>
<evidence type="ECO:0000313" key="1">
    <source>
        <dbReference type="EMBL" id="RDE08377.1"/>
    </source>
</evidence>
<gene>
    <name evidence="1" type="ORF">DVH29_11645</name>
</gene>
<comment type="caution">
    <text evidence="1">The sequence shown here is derived from an EMBL/GenBank/DDBJ whole genome shotgun (WGS) entry which is preliminary data.</text>
</comment>
<dbReference type="OrthoDB" id="7220707at2"/>
<dbReference type="Proteomes" id="UP000253759">
    <property type="component" value="Unassembled WGS sequence"/>
</dbReference>
<dbReference type="AlphaFoldDB" id="A0A369W318"/>
<proteinExistence type="predicted"/>
<evidence type="ECO:0000313" key="2">
    <source>
        <dbReference type="Proteomes" id="UP000253759"/>
    </source>
</evidence>
<accession>A0A369W318</accession>